<evidence type="ECO:0008006" key="3">
    <source>
        <dbReference type="Google" id="ProtNLM"/>
    </source>
</evidence>
<dbReference type="Gene3D" id="3.30.70.260">
    <property type="match status" value="1"/>
</dbReference>
<dbReference type="AlphaFoldDB" id="L8JX18"/>
<dbReference type="Pfam" id="PF04359">
    <property type="entry name" value="DUF493"/>
    <property type="match status" value="1"/>
</dbReference>
<dbReference type="STRING" id="1237149.C900_01728"/>
<dbReference type="SUPFAM" id="SSF117991">
    <property type="entry name" value="YbeD/HP0495-like"/>
    <property type="match status" value="1"/>
</dbReference>
<reference evidence="1 2" key="1">
    <citation type="submission" date="2012-12" db="EMBL/GenBank/DDBJ databases">
        <title>Genome assembly of Fulvivirga imtechensis AK7.</title>
        <authorList>
            <person name="Nupur N."/>
            <person name="Khatri I."/>
            <person name="Kumar R."/>
            <person name="Subramanian S."/>
            <person name="Pinnaka A."/>
        </authorList>
    </citation>
    <scope>NUCLEOTIDE SEQUENCE [LARGE SCALE GENOMIC DNA]</scope>
    <source>
        <strain evidence="1 2">AK7</strain>
    </source>
</reference>
<gene>
    <name evidence="1" type="ORF">C900_01728</name>
</gene>
<dbReference type="InterPro" id="IPR007454">
    <property type="entry name" value="UPF0250_YbeD-like"/>
</dbReference>
<keyword evidence="2" id="KW-1185">Reference proteome</keyword>
<organism evidence="1 2">
    <name type="scientific">Fulvivirga imtechensis AK7</name>
    <dbReference type="NCBI Taxonomy" id="1237149"/>
    <lineage>
        <taxon>Bacteria</taxon>
        <taxon>Pseudomonadati</taxon>
        <taxon>Bacteroidota</taxon>
        <taxon>Cytophagia</taxon>
        <taxon>Cytophagales</taxon>
        <taxon>Fulvivirgaceae</taxon>
        <taxon>Fulvivirga</taxon>
    </lineage>
</organism>
<proteinExistence type="predicted"/>
<dbReference type="Proteomes" id="UP000011135">
    <property type="component" value="Unassembled WGS sequence"/>
</dbReference>
<comment type="caution">
    <text evidence="1">The sequence shown here is derived from an EMBL/GenBank/DDBJ whole genome shotgun (WGS) entry which is preliminary data.</text>
</comment>
<sequence>MDNKILEAMEGSSIDSFKEKLDKEYDWPSLYTFKFIVPKGKEDEIKQLFSNHMTREKFSSNGNYVSITAEVMIQSSDKVVEYYLEANKVEGVIAL</sequence>
<dbReference type="InterPro" id="IPR027471">
    <property type="entry name" value="YbeD-like_sf"/>
</dbReference>
<name>L8JX18_9BACT</name>
<evidence type="ECO:0000313" key="1">
    <source>
        <dbReference type="EMBL" id="ELR72174.1"/>
    </source>
</evidence>
<evidence type="ECO:0000313" key="2">
    <source>
        <dbReference type="Proteomes" id="UP000011135"/>
    </source>
</evidence>
<dbReference type="eggNOG" id="COG2921">
    <property type="taxonomic scope" value="Bacteria"/>
</dbReference>
<dbReference type="RefSeq" id="WP_009579167.1">
    <property type="nucleotide sequence ID" value="NZ_AMZN01000026.1"/>
</dbReference>
<dbReference type="EMBL" id="AMZN01000026">
    <property type="protein sequence ID" value="ELR72174.1"/>
    <property type="molecule type" value="Genomic_DNA"/>
</dbReference>
<protein>
    <recommendedName>
        <fullName evidence="3">DUF493 domain-containing protein</fullName>
    </recommendedName>
</protein>
<accession>L8JX18</accession>